<evidence type="ECO:0000259" key="2">
    <source>
        <dbReference type="Pfam" id="PF00155"/>
    </source>
</evidence>
<proteinExistence type="inferred from homology"/>
<reference evidence="3" key="2">
    <citation type="submission" date="2020-08" db="EMBL/GenBank/DDBJ databases">
        <title>Plant Genome Project.</title>
        <authorList>
            <person name="Zhang R.-G."/>
        </authorList>
    </citation>
    <scope>NUCLEOTIDE SEQUENCE</scope>
    <source>
        <strain evidence="3">Huo1</strain>
        <tissue evidence="3">Leaf</tissue>
    </source>
</reference>
<dbReference type="AlphaFoldDB" id="A0A8X8XKJ6"/>
<sequence length="1019" mass="113328">MGAVMEDFLNQCQQSGDAAYSANRSLLERLEDPTTRTDARIFSLSSTNDFTPRNPPNPVCRPTIFKFRTYIYKNMKHPVIVHRFPEEEETHHDGNTQYLYARGLVYGLDINPRAVKISWINLYMNALDEKGNPIYDEDNKTLLDRVEFHESDLLSYCRDNHIELERIVGCIPQGFVEDQFGLGLIARAVEEGISVIKPLGIMIFNMGGRPGQAVCRRLFERRGLLVDQLWQTKILQAADTDISALVEIEKNSPHRFEFFMGLAGDQPICARTAWAYAKAGGRISHALSVYSCQLRQPNQVKGIFEFLIKGFHDISSSLDLSFQDDSVADEKIPFLAYLASVLKKNYFLSYEPPAGSRLFRNLISGFMRTYHHIPLTADNVVVFPSRTVAVESSLHLLSPRLAIVDEQLSRNLPKQWLTSLDVGPSLEFGTMSNYLNEDRSGKHSVGGVAVIEAPRQSDSMVELIRKLKPDVVVTGMAQFELVTSSAFECLTDITQEIGCRLFVDISDHFELSSLPSSNGVLKYLAGNVLPSHVAIVCGLLKNQVYSDLEVAFVISEEEAMFKALCKTVELLQGNSSVISQYYHGCLFHELLAFQLADQHSLPERSVEKTRAFEVNGFSSSAISRLDHAEFAVNESDEFPVVHMDVNQIFLPITTPVKVSIFESFARQNISDSETDITSGIREIISTSYGFPSDSNSEFIYADSTVALFNKLVLCCIQEGGTMCFPTGSNGNYLSAAKFLNAKIANIPTNQEVGYKLTEKTLAGAVENINKPWVYISGPTISPTGLLYSNEEINKLLLVCAKFGAMVILDTSFSGVEFNSKGFEGWNLTGTLDKLSSAHPNFCTALLGGLFSKMLTGGIKFGYLLINQPSLIETFHSFAGLSKPHRTIKYTVKKLLDLKEKRTGDLLNSTCELTEFLAGRYKQLKQRLVACGWEVLEAQAGVSIVAKPSTLLGKTIKIKKGESTYEFKLDDSNVREAMLRATGLCINSASWTGIPGYCCFTMALDDSDFERISNFKSLVC</sequence>
<name>A0A8X8XKJ6_SALSN</name>
<dbReference type="SUPFAM" id="SSF53383">
    <property type="entry name" value="PLP-dependent transferases"/>
    <property type="match status" value="2"/>
</dbReference>
<dbReference type="Proteomes" id="UP000298416">
    <property type="component" value="Unassembled WGS sequence"/>
</dbReference>
<dbReference type="PANTHER" id="PTHR47087">
    <property type="entry name" value="METHIONINE S-METHYLTRANSFERASE"/>
    <property type="match status" value="1"/>
</dbReference>
<dbReference type="SUPFAM" id="SSF53335">
    <property type="entry name" value="S-adenosyl-L-methionine-dependent methyltransferases"/>
    <property type="match status" value="1"/>
</dbReference>
<dbReference type="EC" id="2.1.1.12" evidence="1"/>
<dbReference type="Gene3D" id="3.40.50.150">
    <property type="entry name" value="Vaccinia Virus protein VP39"/>
    <property type="match status" value="1"/>
</dbReference>
<dbReference type="PROSITE" id="PS51555">
    <property type="entry name" value="SAM_MT12"/>
    <property type="match status" value="1"/>
</dbReference>
<dbReference type="InterPro" id="IPR015424">
    <property type="entry name" value="PyrdxlP-dep_Trfase"/>
</dbReference>
<dbReference type="PANTHER" id="PTHR47087:SF1">
    <property type="entry name" value="METHIONINE S-METHYLTRANSFERASE"/>
    <property type="match status" value="1"/>
</dbReference>
<organism evidence="3">
    <name type="scientific">Salvia splendens</name>
    <name type="common">Scarlet sage</name>
    <dbReference type="NCBI Taxonomy" id="180675"/>
    <lineage>
        <taxon>Eukaryota</taxon>
        <taxon>Viridiplantae</taxon>
        <taxon>Streptophyta</taxon>
        <taxon>Embryophyta</taxon>
        <taxon>Tracheophyta</taxon>
        <taxon>Spermatophyta</taxon>
        <taxon>Magnoliopsida</taxon>
        <taxon>eudicotyledons</taxon>
        <taxon>Gunneridae</taxon>
        <taxon>Pentapetalae</taxon>
        <taxon>asterids</taxon>
        <taxon>lamiids</taxon>
        <taxon>Lamiales</taxon>
        <taxon>Lamiaceae</taxon>
        <taxon>Nepetoideae</taxon>
        <taxon>Mentheae</taxon>
        <taxon>Salviinae</taxon>
        <taxon>Salvia</taxon>
        <taxon>Salvia subgen. Calosphace</taxon>
        <taxon>core Calosphace</taxon>
    </lineage>
</organism>
<comment type="caution">
    <text evidence="3">The sequence shown here is derived from an EMBL/GenBank/DDBJ whole genome shotgun (WGS) entry which is preliminary data.</text>
</comment>
<dbReference type="InterPro" id="IPR004839">
    <property type="entry name" value="Aminotransferase_I/II_large"/>
</dbReference>
<keyword evidence="1" id="KW-0489">Methyltransferase</keyword>
<dbReference type="InterPro" id="IPR015421">
    <property type="entry name" value="PyrdxlP-dep_Trfase_major"/>
</dbReference>
<dbReference type="GO" id="GO:0030732">
    <property type="term" value="F:methionine S-methyltransferase activity"/>
    <property type="evidence" value="ECO:0007669"/>
    <property type="project" value="UniProtKB-UniRule"/>
</dbReference>
<gene>
    <name evidence="3" type="ORF">SASPL_122983</name>
</gene>
<keyword evidence="1" id="KW-0949">S-adenosyl-L-methionine</keyword>
<dbReference type="InterPro" id="IPR029063">
    <property type="entry name" value="SAM-dependent_MTases_sf"/>
</dbReference>
<dbReference type="GO" id="GO:0032259">
    <property type="term" value="P:methylation"/>
    <property type="evidence" value="ECO:0007669"/>
    <property type="project" value="UniProtKB-UniRule"/>
</dbReference>
<dbReference type="InterPro" id="IPR025779">
    <property type="entry name" value="Met_S-MeTrfase"/>
</dbReference>
<protein>
    <recommendedName>
        <fullName evidence="1">methionine S-methyltransferase</fullName>
        <ecNumber evidence="1">2.1.1.12</ecNumber>
    </recommendedName>
</protein>
<dbReference type="Pfam" id="PF00155">
    <property type="entry name" value="Aminotran_1_2"/>
    <property type="match status" value="1"/>
</dbReference>
<evidence type="ECO:0000256" key="1">
    <source>
        <dbReference type="PROSITE-ProRule" id="PRU00888"/>
    </source>
</evidence>
<comment type="catalytic activity">
    <reaction evidence="1">
        <text>L-methionine + S-adenosyl-L-methionine = S-methyl-L-methionine + S-adenosyl-L-homocysteine</text>
        <dbReference type="Rhea" id="RHEA:13761"/>
        <dbReference type="ChEBI" id="CHEBI:57844"/>
        <dbReference type="ChEBI" id="CHEBI:57856"/>
        <dbReference type="ChEBI" id="CHEBI:58252"/>
        <dbReference type="ChEBI" id="CHEBI:59789"/>
        <dbReference type="EC" id="2.1.1.12"/>
    </reaction>
</comment>
<evidence type="ECO:0000313" key="4">
    <source>
        <dbReference type="Proteomes" id="UP000298416"/>
    </source>
</evidence>
<reference evidence="3" key="1">
    <citation type="submission" date="2018-01" db="EMBL/GenBank/DDBJ databases">
        <authorList>
            <person name="Mao J.F."/>
        </authorList>
    </citation>
    <scope>NUCLEOTIDE SEQUENCE</scope>
    <source>
        <strain evidence="3">Huo1</strain>
        <tissue evidence="3">Leaf</tissue>
    </source>
</reference>
<keyword evidence="1" id="KW-0808">Transferase</keyword>
<feature type="domain" description="Aminotransferase class I/classII large" evidence="2">
    <location>
        <begin position="680"/>
        <end position="950"/>
    </location>
</feature>
<keyword evidence="4" id="KW-1185">Reference proteome</keyword>
<dbReference type="Gene3D" id="3.40.640.10">
    <property type="entry name" value="Type I PLP-dependent aspartate aminotransferase-like (Major domain)"/>
    <property type="match status" value="1"/>
</dbReference>
<evidence type="ECO:0000313" key="3">
    <source>
        <dbReference type="EMBL" id="KAG6415570.1"/>
    </source>
</evidence>
<dbReference type="GO" id="GO:0030170">
    <property type="term" value="F:pyridoxal phosphate binding"/>
    <property type="evidence" value="ECO:0007669"/>
    <property type="project" value="InterPro"/>
</dbReference>
<accession>A0A8X8XKJ6</accession>
<comment type="similarity">
    <text evidence="1">Belongs to the class I-like SAM-binding methyltransferase superfamily.</text>
</comment>
<dbReference type="EMBL" id="PNBA02000008">
    <property type="protein sequence ID" value="KAG6415570.1"/>
    <property type="molecule type" value="Genomic_DNA"/>
</dbReference>